<keyword evidence="4 5" id="KW-0206">Cytoskeleton</keyword>
<sequence>MESNGADFSPVLDDFMREFDCDPSDREDLSWFFLEDCAAFKVDAGSEIERIHVKRSQRKGMQFADIVHRLQSRPDLTDADELVLFLIAYASEHQHARKAERGAKLVAANTNINNPLETPTSRQRTTRFASSHLTTPSSGSSRQKTPFRSRHARILSPQAPVLTGRAAHLSVLCEEELTRHVLMALQGIEGTYIICRGDKHAELQFSDMIAIDDTLRIQLLRLLPIANAYLQLRHESQKSTPDRLIRTFQYSLFGLSLQAEFALLLAILLSAFVACRPFVQVCPKYWPATCASSPCYIQSNTANQFVQQFLHVLLRPMIYIFQECLHSWLVYGRLLDPGFQWMIELGSKWSMEKNWSNEYKIVDDAVPVVFHQFEGLKEKIFVVGKTVALLELMGMEDDDLHERQRILSSVDPLKCYLCISACYRLSCAVTKLSHRMSVKVSQNIIQKYNFHAHILAIERHYLLNDEYFALTFYEKLKEETGNDGDLLKLNSQQVSQAFSTAVQQCRSWPKDILKQAHIEATCGLMEEFSDASGSSHLVASPRDQSGCATIRLNYEAKTPVSIILNESAMDRYEKAFEFMWLLLSTDFQLTATLQDHHCFMKSEPLSDATLIVNIFTVSFARMSQVLSTLRSYVSHSIVLHLRSVLFLEIDAVFGDLDDIVEAHSRYLGRLEEGLFLNEESTALRNLFCITFSLITDLLAYYTSFRSEMVDTIEARKRFSKQQKDLTGKDFHDTKFFEQEEERIRLEELQQHLEEYYQPKVKTLNARFVLLIRDILDSLTTAPLKMHYVELALQLDLTSFYRHCEI</sequence>
<evidence type="ECO:0000256" key="4">
    <source>
        <dbReference type="ARBA" id="ARBA00023212"/>
    </source>
</evidence>
<dbReference type="GO" id="GO:0000922">
    <property type="term" value="C:spindle pole"/>
    <property type="evidence" value="ECO:0007669"/>
    <property type="project" value="InterPro"/>
</dbReference>
<dbReference type="GO" id="GO:0051321">
    <property type="term" value="P:meiotic cell cycle"/>
    <property type="evidence" value="ECO:0007669"/>
    <property type="project" value="TreeGrafter"/>
</dbReference>
<dbReference type="GO" id="GO:0000278">
    <property type="term" value="P:mitotic cell cycle"/>
    <property type="evidence" value="ECO:0007669"/>
    <property type="project" value="TreeGrafter"/>
</dbReference>
<feature type="domain" description="Gamma tubulin complex component protein N-terminal" evidence="8">
    <location>
        <begin position="299"/>
        <end position="411"/>
    </location>
</feature>
<name>A0A915Q0P3_9BILA</name>
<dbReference type="AlphaFoldDB" id="A0A915Q0P3"/>
<dbReference type="WBParaSite" id="sdigi.contig7.g840.t1">
    <property type="protein sequence ID" value="sdigi.contig7.g840.t1"/>
    <property type="gene ID" value="sdigi.contig7.g840"/>
</dbReference>
<dbReference type="Proteomes" id="UP000887581">
    <property type="component" value="Unplaced"/>
</dbReference>
<keyword evidence="9" id="KW-1185">Reference proteome</keyword>
<dbReference type="Pfam" id="PF04130">
    <property type="entry name" value="GCP_C_terminal"/>
    <property type="match status" value="1"/>
</dbReference>
<dbReference type="GO" id="GO:0007020">
    <property type="term" value="P:microtubule nucleation"/>
    <property type="evidence" value="ECO:0007669"/>
    <property type="project" value="InterPro"/>
</dbReference>
<feature type="region of interest" description="Disordered" evidence="6">
    <location>
        <begin position="112"/>
        <end position="148"/>
    </location>
</feature>
<evidence type="ECO:0000313" key="9">
    <source>
        <dbReference type="Proteomes" id="UP000887581"/>
    </source>
</evidence>
<dbReference type="GO" id="GO:0043015">
    <property type="term" value="F:gamma-tubulin binding"/>
    <property type="evidence" value="ECO:0007669"/>
    <property type="project" value="InterPro"/>
</dbReference>
<evidence type="ECO:0000256" key="1">
    <source>
        <dbReference type="ARBA" id="ARBA00010337"/>
    </source>
</evidence>
<dbReference type="GO" id="GO:0051225">
    <property type="term" value="P:spindle assembly"/>
    <property type="evidence" value="ECO:0007669"/>
    <property type="project" value="TreeGrafter"/>
</dbReference>
<protein>
    <recommendedName>
        <fullName evidence="5">Gamma-tubulin complex component</fullName>
    </recommendedName>
</protein>
<dbReference type="InterPro" id="IPR042241">
    <property type="entry name" value="GCP_C_sf"/>
</dbReference>
<dbReference type="GO" id="GO:0031122">
    <property type="term" value="P:cytoplasmic microtubule organization"/>
    <property type="evidence" value="ECO:0007669"/>
    <property type="project" value="TreeGrafter"/>
</dbReference>
<evidence type="ECO:0000313" key="10">
    <source>
        <dbReference type="WBParaSite" id="sdigi.contig7.g840.t1"/>
    </source>
</evidence>
<dbReference type="InterPro" id="IPR007259">
    <property type="entry name" value="GCP"/>
</dbReference>
<evidence type="ECO:0000256" key="6">
    <source>
        <dbReference type="SAM" id="MobiDB-lite"/>
    </source>
</evidence>
<proteinExistence type="inferred from homology"/>
<evidence type="ECO:0000256" key="3">
    <source>
        <dbReference type="ARBA" id="ARBA00022701"/>
    </source>
</evidence>
<accession>A0A915Q0P3</accession>
<dbReference type="Pfam" id="PF17681">
    <property type="entry name" value="GCP_N_terminal"/>
    <property type="match status" value="1"/>
</dbReference>
<evidence type="ECO:0000259" key="7">
    <source>
        <dbReference type="Pfam" id="PF04130"/>
    </source>
</evidence>
<keyword evidence="3 5" id="KW-0493">Microtubule</keyword>
<comment type="similarity">
    <text evidence="1 5">Belongs to the TUBGCP family.</text>
</comment>
<feature type="compositionally biased region" description="Low complexity" evidence="6">
    <location>
        <begin position="130"/>
        <end position="141"/>
    </location>
</feature>
<dbReference type="PANTHER" id="PTHR19302">
    <property type="entry name" value="GAMMA TUBULIN COMPLEX PROTEIN"/>
    <property type="match status" value="1"/>
</dbReference>
<evidence type="ECO:0000256" key="2">
    <source>
        <dbReference type="ARBA" id="ARBA00022490"/>
    </source>
</evidence>
<dbReference type="InterPro" id="IPR040457">
    <property type="entry name" value="GCP_C"/>
</dbReference>
<feature type="domain" description="Gamma tubulin complex component C-terminal" evidence="7">
    <location>
        <begin position="452"/>
        <end position="800"/>
    </location>
</feature>
<evidence type="ECO:0000259" key="8">
    <source>
        <dbReference type="Pfam" id="PF17681"/>
    </source>
</evidence>
<dbReference type="GO" id="GO:0005874">
    <property type="term" value="C:microtubule"/>
    <property type="evidence" value="ECO:0007669"/>
    <property type="project" value="UniProtKB-KW"/>
</dbReference>
<dbReference type="PANTHER" id="PTHR19302:SF70">
    <property type="entry name" value="GAMMA-TUBULIN COMPLEX COMPONENT 6"/>
    <property type="match status" value="1"/>
</dbReference>
<dbReference type="GO" id="GO:0051011">
    <property type="term" value="F:microtubule minus-end binding"/>
    <property type="evidence" value="ECO:0007669"/>
    <property type="project" value="TreeGrafter"/>
</dbReference>
<feature type="compositionally biased region" description="Polar residues" evidence="6">
    <location>
        <begin position="112"/>
        <end position="129"/>
    </location>
</feature>
<dbReference type="InterPro" id="IPR041470">
    <property type="entry name" value="GCP_N"/>
</dbReference>
<keyword evidence="2 5" id="KW-0963">Cytoplasm</keyword>
<dbReference type="Gene3D" id="1.20.120.1900">
    <property type="entry name" value="Gamma-tubulin complex, C-terminal domain"/>
    <property type="match status" value="1"/>
</dbReference>
<evidence type="ECO:0000256" key="5">
    <source>
        <dbReference type="RuleBase" id="RU363050"/>
    </source>
</evidence>
<dbReference type="GO" id="GO:0000930">
    <property type="term" value="C:gamma-tubulin complex"/>
    <property type="evidence" value="ECO:0007669"/>
    <property type="project" value="TreeGrafter"/>
</dbReference>
<reference evidence="10" key="1">
    <citation type="submission" date="2022-11" db="UniProtKB">
        <authorList>
            <consortium name="WormBaseParasite"/>
        </authorList>
    </citation>
    <scope>IDENTIFICATION</scope>
</reference>
<organism evidence="9 10">
    <name type="scientific">Setaria digitata</name>
    <dbReference type="NCBI Taxonomy" id="48799"/>
    <lineage>
        <taxon>Eukaryota</taxon>
        <taxon>Metazoa</taxon>
        <taxon>Ecdysozoa</taxon>
        <taxon>Nematoda</taxon>
        <taxon>Chromadorea</taxon>
        <taxon>Rhabditida</taxon>
        <taxon>Spirurina</taxon>
        <taxon>Spiruromorpha</taxon>
        <taxon>Filarioidea</taxon>
        <taxon>Setariidae</taxon>
        <taxon>Setaria</taxon>
    </lineage>
</organism>
<comment type="subcellular location">
    <subcellularLocation>
        <location evidence="5">Cytoplasm</location>
        <location evidence="5">Cytoskeleton</location>
        <location evidence="5">Microtubule organizing center</location>
    </subcellularLocation>
</comment>